<sequence length="165" mass="19517">MKVQGAGAKNITAAVKTNFWGEQEFPSLEEMKEILLKTYMMKRNPEDIINELKSMKINKNDDIIKFNQKYTELYNKFDDKFKLKLFTSDYLDAIINKVWVWLNIKLETKNKDITIEEAMEAAEFYDKLEVELRIKTQNNNNGFPKNKIYKILILIKILNLIITII</sequence>
<organism evidence="1 2">
    <name type="scientific">Neocallimastix californiae</name>
    <dbReference type="NCBI Taxonomy" id="1754190"/>
    <lineage>
        <taxon>Eukaryota</taxon>
        <taxon>Fungi</taxon>
        <taxon>Fungi incertae sedis</taxon>
        <taxon>Chytridiomycota</taxon>
        <taxon>Chytridiomycota incertae sedis</taxon>
        <taxon>Neocallimastigomycetes</taxon>
        <taxon>Neocallimastigales</taxon>
        <taxon>Neocallimastigaceae</taxon>
        <taxon>Neocallimastix</taxon>
    </lineage>
</organism>
<dbReference type="AlphaFoldDB" id="A0A1Y1YN11"/>
<name>A0A1Y1YN11_9FUNG</name>
<protein>
    <recommendedName>
        <fullName evidence="3">Retrotransposon gag domain-containing protein</fullName>
    </recommendedName>
</protein>
<proteinExistence type="predicted"/>
<evidence type="ECO:0008006" key="3">
    <source>
        <dbReference type="Google" id="ProtNLM"/>
    </source>
</evidence>
<dbReference type="OrthoDB" id="10565003at2759"/>
<comment type="caution">
    <text evidence="1">The sequence shown here is derived from an EMBL/GenBank/DDBJ whole genome shotgun (WGS) entry which is preliminary data.</text>
</comment>
<dbReference type="EMBL" id="MCOG01000550">
    <property type="protein sequence ID" value="ORX99233.1"/>
    <property type="molecule type" value="Genomic_DNA"/>
</dbReference>
<accession>A0A1Y1YN11</accession>
<reference evidence="1 2" key="1">
    <citation type="submission" date="2016-08" db="EMBL/GenBank/DDBJ databases">
        <title>A Parts List for Fungal Cellulosomes Revealed by Comparative Genomics.</title>
        <authorList>
            <consortium name="DOE Joint Genome Institute"/>
            <person name="Haitjema C.H."/>
            <person name="Gilmore S.P."/>
            <person name="Henske J.K."/>
            <person name="Solomon K.V."/>
            <person name="De Groot R."/>
            <person name="Kuo A."/>
            <person name="Mondo S.J."/>
            <person name="Salamov A.A."/>
            <person name="Labutti K."/>
            <person name="Zhao Z."/>
            <person name="Chiniquy J."/>
            <person name="Barry K."/>
            <person name="Brewer H.M."/>
            <person name="Purvine S.O."/>
            <person name="Wright A.T."/>
            <person name="Boxma B."/>
            <person name="Van Alen T."/>
            <person name="Hackstein J.H."/>
            <person name="Baker S.E."/>
            <person name="Grigoriev I.V."/>
            <person name="O'Malley M.A."/>
        </authorList>
    </citation>
    <scope>NUCLEOTIDE SEQUENCE [LARGE SCALE GENOMIC DNA]</scope>
    <source>
        <strain evidence="1 2">G1</strain>
    </source>
</reference>
<gene>
    <name evidence="1" type="ORF">LY90DRAFT_519923</name>
</gene>
<keyword evidence="2" id="KW-1185">Reference proteome</keyword>
<dbReference type="Proteomes" id="UP000193920">
    <property type="component" value="Unassembled WGS sequence"/>
</dbReference>
<evidence type="ECO:0000313" key="2">
    <source>
        <dbReference type="Proteomes" id="UP000193920"/>
    </source>
</evidence>
<evidence type="ECO:0000313" key="1">
    <source>
        <dbReference type="EMBL" id="ORX99233.1"/>
    </source>
</evidence>